<gene>
    <name evidence="1" type="ORF">SEA_LUCKYBARNES_13</name>
</gene>
<dbReference type="Pfam" id="PF25209">
    <property type="entry name" value="Phage_capsid_4"/>
    <property type="match status" value="1"/>
</dbReference>
<reference evidence="2" key="1">
    <citation type="submission" date="2017-08" db="EMBL/GenBank/DDBJ databases">
        <authorList>
            <person name="de Groot N.N."/>
        </authorList>
    </citation>
    <scope>NUCLEOTIDE SEQUENCE [LARGE SCALE GENOMIC DNA]</scope>
</reference>
<proteinExistence type="predicted"/>
<evidence type="ECO:0000313" key="1">
    <source>
        <dbReference type="EMBL" id="ASZ73333.1"/>
    </source>
</evidence>
<protein>
    <submittedName>
        <fullName evidence="1">Major capsid protein</fullName>
    </submittedName>
</protein>
<organism evidence="1 2">
    <name type="scientific">Brevibacterium phage LuckyBarnes</name>
    <dbReference type="NCBI Taxonomy" id="2027888"/>
    <lineage>
        <taxon>Viruses</taxon>
        <taxon>Duplodnaviria</taxon>
        <taxon>Heunggongvirae</taxon>
        <taxon>Uroviricota</taxon>
        <taxon>Caudoviricetes</taxon>
        <taxon>Luckybarnesvirus</taxon>
        <taxon>Luckybarnesvirus luckybarnes</taxon>
    </lineage>
</organism>
<evidence type="ECO:0000313" key="2">
    <source>
        <dbReference type="Proteomes" id="UP000224487"/>
    </source>
</evidence>
<sequence length="357" mass="39062">MESIDLQQQGFRRANTRDEKVYEAASLFVNGRNSSNPLAQAVLLEAFSTSDFPVLLGDAFEKQALQAYKDATFEFDPILQEATVDDFERRKLVDLWGAEAFERVKEGEEYKSAGLVETEVEHGAAKYGKNYGLTWELRLRRRFSDLANFPRALANGSIKAQNNAVVDALVTDQAWNDDFFGTVDTAPLTPENLDKAIQKLALTENHRGELVSTSDLVLVHGPGLRGVVNRILTADKLITKVTDGNRTTESEVANPFRSVVKPLESVTIGRALGTGSANGWALLQGKSSDLPSLIRTRLNGHPDVDIRVKRDQGDSVGGGQISPEEGSFNDDTIWYRGRSVIGIDPAFTVGAYASKGA</sequence>
<name>A0A249XNM5_9CAUD</name>
<dbReference type="Proteomes" id="UP000224487">
    <property type="component" value="Genome"/>
</dbReference>
<accession>A0A249XNM5</accession>
<keyword evidence="2" id="KW-1185">Reference proteome</keyword>
<dbReference type="EMBL" id="MF668275">
    <property type="protein sequence ID" value="ASZ73333.1"/>
    <property type="molecule type" value="Genomic_DNA"/>
</dbReference>